<dbReference type="Gene3D" id="3.30.1490.270">
    <property type="match status" value="1"/>
</dbReference>
<organism evidence="2 3">
    <name type="scientific">Ramlibacter aurantiacus</name>
    <dbReference type="NCBI Taxonomy" id="2801330"/>
    <lineage>
        <taxon>Bacteria</taxon>
        <taxon>Pseudomonadati</taxon>
        <taxon>Pseudomonadota</taxon>
        <taxon>Betaproteobacteria</taxon>
        <taxon>Burkholderiales</taxon>
        <taxon>Comamonadaceae</taxon>
        <taxon>Ramlibacter</taxon>
    </lineage>
</organism>
<dbReference type="AlphaFoldDB" id="A0A936ZMN1"/>
<dbReference type="Proteomes" id="UP000613011">
    <property type="component" value="Unassembled WGS sequence"/>
</dbReference>
<reference evidence="2" key="1">
    <citation type="submission" date="2021-01" db="EMBL/GenBank/DDBJ databases">
        <title>Ramlibacter sp. strain AW1 16S ribosomal RNA gene Genome sequencing and assembly.</title>
        <authorList>
            <person name="Kang M."/>
        </authorList>
    </citation>
    <scope>NUCLEOTIDE SEQUENCE</scope>
    <source>
        <strain evidence="2">AW1</strain>
    </source>
</reference>
<gene>
    <name evidence="2" type="ORF">JI739_01405</name>
</gene>
<evidence type="ECO:0000313" key="3">
    <source>
        <dbReference type="Proteomes" id="UP000613011"/>
    </source>
</evidence>
<keyword evidence="3" id="KW-1185">Reference proteome</keyword>
<dbReference type="InterPro" id="IPR016450">
    <property type="entry name" value="UCP005522"/>
</dbReference>
<dbReference type="Pfam" id="PF14403">
    <property type="entry name" value="CP_ATPgrasp_2"/>
    <property type="match status" value="1"/>
</dbReference>
<dbReference type="EMBL" id="JAEQNA010000001">
    <property type="protein sequence ID" value="MBL0418991.1"/>
    <property type="molecule type" value="Genomic_DNA"/>
</dbReference>
<protein>
    <submittedName>
        <fullName evidence="2">Circularly permuted type 2 ATP-grasp protein</fullName>
    </submittedName>
</protein>
<comment type="caution">
    <text evidence="2">The sequence shown here is derived from an EMBL/GenBank/DDBJ whole genome shotgun (WGS) entry which is preliminary data.</text>
</comment>
<proteinExistence type="predicted"/>
<dbReference type="Gene3D" id="3.40.50.11290">
    <property type="match status" value="1"/>
</dbReference>
<dbReference type="PIRSF" id="PIRSF005522">
    <property type="entry name" value="UCP005522"/>
    <property type="match status" value="1"/>
</dbReference>
<feature type="domain" description="Circularly permuted ATP-grasp type 2" evidence="1">
    <location>
        <begin position="78"/>
        <end position="457"/>
    </location>
</feature>
<dbReference type="PANTHER" id="PTHR34595">
    <property type="entry name" value="BLR5612 PROTEIN"/>
    <property type="match status" value="1"/>
</dbReference>
<evidence type="ECO:0000313" key="2">
    <source>
        <dbReference type="EMBL" id="MBL0418991.1"/>
    </source>
</evidence>
<dbReference type="InterPro" id="IPR025841">
    <property type="entry name" value="CP_ATPgrasp_2"/>
</dbReference>
<dbReference type="InterPro" id="IPR051680">
    <property type="entry name" value="ATP-dep_Glu-Cys_Ligase-2"/>
</dbReference>
<name>A0A936ZMN1_9BURK</name>
<dbReference type="RefSeq" id="WP_201683267.1">
    <property type="nucleotide sequence ID" value="NZ_JAEQNA010000001.1"/>
</dbReference>
<dbReference type="SUPFAM" id="SSF56059">
    <property type="entry name" value="Glutathione synthetase ATP-binding domain-like"/>
    <property type="match status" value="1"/>
</dbReference>
<sequence length="481" mass="53340">MERFDEMRAPGGEGGETVRGHYHAYSQWLARQPDTVMQARRAEAEMIFRRVGITFAIHGEPDDEQGGTERLIPFDLIPRIIPAQEWRALEQGLVQRVTALNRFLQDIYHGQEILRAGVIPAEQVLGNAQFRKEMVGLATPRDIYAHIAGIDIVRAPDAAGQADYYVLEDNLRVPSGVSYMLENRRMLMRLFPELFVQHRVAPVMHYPDLLLETLRSCAQAGAADPTVVVLTPGMYNSAYFEHAFLAQQMGVELVEGQDLLVKDNFVYMKTTRGPRRVDVIYRRLDDDFLDPAVFRADSTLGCRGLMQAYAAGNVAICNAVGTGVADDKSIYPYVPRMIEFYLGEQAILKNVPTWMGREPESLQYILANLQELVVKKVHGAGGYGMLIGPTASRQEIEDFRAALLADPAGYIAQPTLSLSTCPTYVDSGVAPRHIDLRPFVLSGSEVRMVPGGLTRVALREGSLVVNSSQGGGTKDTWVLEA</sequence>
<dbReference type="PANTHER" id="PTHR34595:SF7">
    <property type="entry name" value="SLL1039 PROTEIN"/>
    <property type="match status" value="1"/>
</dbReference>
<accession>A0A936ZMN1</accession>
<evidence type="ECO:0000259" key="1">
    <source>
        <dbReference type="Pfam" id="PF14403"/>
    </source>
</evidence>